<name>A0A150L5G2_9BACL</name>
<accession>A0A150L5G2</accession>
<proteinExistence type="predicted"/>
<evidence type="ECO:0000313" key="2">
    <source>
        <dbReference type="Proteomes" id="UP000075455"/>
    </source>
</evidence>
<evidence type="ECO:0000313" key="1">
    <source>
        <dbReference type="EMBL" id="KYD07545.1"/>
    </source>
</evidence>
<dbReference type="Proteomes" id="UP000075455">
    <property type="component" value="Unassembled WGS sequence"/>
</dbReference>
<dbReference type="PATRIC" id="fig|81408.3.peg.1114"/>
<dbReference type="AlphaFoldDB" id="A0A150L5G2"/>
<dbReference type="STRING" id="81408.B4119_4324"/>
<gene>
    <name evidence="1" type="ORF">B4119_4324</name>
</gene>
<protein>
    <submittedName>
        <fullName evidence="1">Uncharacterized protein</fullName>
    </submittedName>
</protein>
<comment type="caution">
    <text evidence="1">The sequence shown here is derived from an EMBL/GenBank/DDBJ whole genome shotgun (WGS) entry which is preliminary data.</text>
</comment>
<reference evidence="1 2" key="1">
    <citation type="submission" date="2016-01" db="EMBL/GenBank/DDBJ databases">
        <title>Draft Genome Sequences of Seven Thermophilic Sporeformers Isolated from Foods.</title>
        <authorList>
            <person name="Berendsen E.M."/>
            <person name="Wells-Bennik M.H."/>
            <person name="Krawcyk A.O."/>
            <person name="De Jong A."/>
            <person name="Holsappel S."/>
            <person name="Eijlander R.T."/>
            <person name="Kuipers O.P."/>
        </authorList>
    </citation>
    <scope>NUCLEOTIDE SEQUENCE [LARGE SCALE GENOMIC DNA]</scope>
    <source>
        <strain evidence="1 2">B4119</strain>
    </source>
</reference>
<dbReference type="EMBL" id="LQYS01000115">
    <property type="protein sequence ID" value="KYD07545.1"/>
    <property type="molecule type" value="Genomic_DNA"/>
</dbReference>
<organism evidence="1 2">
    <name type="scientific">Saccharococcus caldoxylosilyticus</name>
    <dbReference type="NCBI Taxonomy" id="81408"/>
    <lineage>
        <taxon>Bacteria</taxon>
        <taxon>Bacillati</taxon>
        <taxon>Bacillota</taxon>
        <taxon>Bacilli</taxon>
        <taxon>Bacillales</taxon>
        <taxon>Anoxybacillaceae</taxon>
        <taxon>Saccharococcus</taxon>
    </lineage>
</organism>
<sequence>MVKLALWLVKGVEKLKEQGIHYLIKREIKQKGRIWGNVCS</sequence>